<keyword evidence="2" id="KW-1133">Transmembrane helix</keyword>
<feature type="coiled-coil region" evidence="1">
    <location>
        <begin position="52"/>
        <end position="79"/>
    </location>
</feature>
<dbReference type="InterPro" id="IPR048198">
    <property type="entry name" value="YtrI"/>
</dbReference>
<evidence type="ECO:0000313" key="5">
    <source>
        <dbReference type="Proteomes" id="UP000248214"/>
    </source>
</evidence>
<organism evidence="4 5">
    <name type="scientific">Salipaludibacillus keqinensis</name>
    <dbReference type="NCBI Taxonomy" id="2045207"/>
    <lineage>
        <taxon>Bacteria</taxon>
        <taxon>Bacillati</taxon>
        <taxon>Bacillota</taxon>
        <taxon>Bacilli</taxon>
        <taxon>Bacillales</taxon>
        <taxon>Bacillaceae</taxon>
    </lineage>
</organism>
<dbReference type="EMBL" id="PDOD01000002">
    <property type="protein sequence ID" value="PYZ93745.1"/>
    <property type="molecule type" value="Genomic_DNA"/>
</dbReference>
<keyword evidence="2" id="KW-0472">Membrane</keyword>
<protein>
    <recommendedName>
        <fullName evidence="3">Sporulation membrane protein YtrI C-terminal domain-containing protein</fullName>
    </recommendedName>
</protein>
<keyword evidence="1" id="KW-0175">Coiled coil</keyword>
<proteinExistence type="predicted"/>
<dbReference type="NCBIfam" id="NF041479">
    <property type="entry name" value="spor_membprot_YtrI"/>
    <property type="match status" value="1"/>
</dbReference>
<evidence type="ECO:0000256" key="1">
    <source>
        <dbReference type="SAM" id="Coils"/>
    </source>
</evidence>
<feature type="domain" description="Sporulation membrane protein YtrI C-terminal" evidence="3">
    <location>
        <begin position="80"/>
        <end position="163"/>
    </location>
</feature>
<feature type="transmembrane region" description="Helical" evidence="2">
    <location>
        <begin position="12"/>
        <end position="34"/>
    </location>
</feature>
<dbReference type="InterPro" id="IPR058620">
    <property type="entry name" value="YtrI_C"/>
</dbReference>
<evidence type="ECO:0000259" key="3">
    <source>
        <dbReference type="Pfam" id="PF26347"/>
    </source>
</evidence>
<evidence type="ECO:0000256" key="2">
    <source>
        <dbReference type="SAM" id="Phobius"/>
    </source>
</evidence>
<keyword evidence="5" id="KW-1185">Reference proteome</keyword>
<comment type="caution">
    <text evidence="4">The sequence shown here is derived from an EMBL/GenBank/DDBJ whole genome shotgun (WGS) entry which is preliminary data.</text>
</comment>
<reference evidence="4 5" key="1">
    <citation type="submission" date="2017-10" db="EMBL/GenBank/DDBJ databases">
        <title>Bacillus sp. nov., a halophilic bacterium isolated from a Keqin Lake.</title>
        <authorList>
            <person name="Wang H."/>
        </authorList>
    </citation>
    <scope>NUCLEOTIDE SEQUENCE [LARGE SCALE GENOMIC DNA]</scope>
    <source>
        <strain evidence="4 5">KQ-12</strain>
    </source>
</reference>
<dbReference type="OrthoDB" id="2691164at2"/>
<name>A0A323TW23_9BACI</name>
<keyword evidence="2" id="KW-0812">Transmembrane</keyword>
<dbReference type="Pfam" id="PF26347">
    <property type="entry name" value="YtrI_sporulation"/>
    <property type="match status" value="1"/>
</dbReference>
<dbReference type="AlphaFoldDB" id="A0A323TW23"/>
<evidence type="ECO:0000313" key="4">
    <source>
        <dbReference type="EMBL" id="PYZ93745.1"/>
    </source>
</evidence>
<dbReference type="Proteomes" id="UP000248214">
    <property type="component" value="Unassembled WGS sequence"/>
</dbReference>
<accession>A0A323TW23</accession>
<dbReference type="RefSeq" id="WP_110609777.1">
    <property type="nucleotide sequence ID" value="NZ_PDOD01000002.1"/>
</dbReference>
<sequence length="167" mass="19937">MRIPPLYRDKSWQRFFAGFFIGLLFGWMFFLYHFGTVHEKLVLEIGDQQTEIEKHVKMIEILREDQDEQNEENQKLLTVQDIRIYFMNEDDVRLSELTLHELRGAVESELGEVRNKNIETVANSRNFILKTVQNKIFIVNDKRYQLKVEQLFLSTTLEMHVMIVPAE</sequence>
<gene>
    <name evidence="4" type="ORF">CR194_11365</name>
</gene>